<dbReference type="KEGG" id="lbc:LACBIDRAFT_333483"/>
<reference evidence="1 2" key="1">
    <citation type="journal article" date="2008" name="Nature">
        <title>The genome of Laccaria bicolor provides insights into mycorrhizal symbiosis.</title>
        <authorList>
            <person name="Martin F."/>
            <person name="Aerts A."/>
            <person name="Ahren D."/>
            <person name="Brun A."/>
            <person name="Danchin E.G.J."/>
            <person name="Duchaussoy F."/>
            <person name="Gibon J."/>
            <person name="Kohler A."/>
            <person name="Lindquist E."/>
            <person name="Pereda V."/>
            <person name="Salamov A."/>
            <person name="Shapiro H.J."/>
            <person name="Wuyts J."/>
            <person name="Blaudez D."/>
            <person name="Buee M."/>
            <person name="Brokstein P."/>
            <person name="Canbaeck B."/>
            <person name="Cohen D."/>
            <person name="Courty P.E."/>
            <person name="Coutinho P.M."/>
            <person name="Delaruelle C."/>
            <person name="Detter J.C."/>
            <person name="Deveau A."/>
            <person name="DiFazio S."/>
            <person name="Duplessis S."/>
            <person name="Fraissinet-Tachet L."/>
            <person name="Lucic E."/>
            <person name="Frey-Klett P."/>
            <person name="Fourrey C."/>
            <person name="Feussner I."/>
            <person name="Gay G."/>
            <person name="Grimwood J."/>
            <person name="Hoegger P.J."/>
            <person name="Jain P."/>
            <person name="Kilaru S."/>
            <person name="Labbe J."/>
            <person name="Lin Y.C."/>
            <person name="Legue V."/>
            <person name="Le Tacon F."/>
            <person name="Marmeisse R."/>
            <person name="Melayah D."/>
            <person name="Montanini B."/>
            <person name="Muratet M."/>
            <person name="Nehls U."/>
            <person name="Niculita-Hirzel H."/>
            <person name="Oudot-Le Secq M.P."/>
            <person name="Peter M."/>
            <person name="Quesneville H."/>
            <person name="Rajashekar B."/>
            <person name="Reich M."/>
            <person name="Rouhier N."/>
            <person name="Schmutz J."/>
            <person name="Yin T."/>
            <person name="Chalot M."/>
            <person name="Henrissat B."/>
            <person name="Kuees U."/>
            <person name="Lucas S."/>
            <person name="Van de Peer Y."/>
            <person name="Podila G.K."/>
            <person name="Polle A."/>
            <person name="Pukkila P.J."/>
            <person name="Richardson P.M."/>
            <person name="Rouze P."/>
            <person name="Sanders I.R."/>
            <person name="Stajich J.E."/>
            <person name="Tunlid A."/>
            <person name="Tuskan G."/>
            <person name="Grigoriev I.V."/>
        </authorList>
    </citation>
    <scope>NUCLEOTIDE SEQUENCE [LARGE SCALE GENOMIC DNA]</scope>
    <source>
        <strain evidence="2">S238N-H82 / ATCC MYA-4686</strain>
    </source>
</reference>
<dbReference type="GeneID" id="6083736"/>
<keyword evidence="2" id="KW-1185">Reference proteome</keyword>
<proteinExistence type="predicted"/>
<evidence type="ECO:0000313" key="1">
    <source>
        <dbReference type="EMBL" id="EDR01238.1"/>
    </source>
</evidence>
<dbReference type="EMBL" id="DS547141">
    <property type="protein sequence ID" value="EDR01238.1"/>
    <property type="molecule type" value="Genomic_DNA"/>
</dbReference>
<dbReference type="HOGENOM" id="CLU_1661067_0_0_1"/>
<protein>
    <submittedName>
        <fullName evidence="1">Predicted protein</fullName>
    </submittedName>
</protein>
<gene>
    <name evidence="1" type="ORF">LACBIDRAFT_333483</name>
</gene>
<dbReference type="RefSeq" id="XP_001888114.1">
    <property type="nucleotide sequence ID" value="XM_001888079.1"/>
</dbReference>
<organism evidence="2">
    <name type="scientific">Laccaria bicolor (strain S238N-H82 / ATCC MYA-4686)</name>
    <name type="common">Bicoloured deceiver</name>
    <name type="synonym">Laccaria laccata var. bicolor</name>
    <dbReference type="NCBI Taxonomy" id="486041"/>
    <lineage>
        <taxon>Eukaryota</taxon>
        <taxon>Fungi</taxon>
        <taxon>Dikarya</taxon>
        <taxon>Basidiomycota</taxon>
        <taxon>Agaricomycotina</taxon>
        <taxon>Agaricomycetes</taxon>
        <taxon>Agaricomycetidae</taxon>
        <taxon>Agaricales</taxon>
        <taxon>Agaricineae</taxon>
        <taxon>Hydnangiaceae</taxon>
        <taxon>Laccaria</taxon>
    </lineage>
</organism>
<sequence length="159" mass="17446">MVITCRSLKELRDHAPAQATKLVKALESPPHEVYSIRDGFEAAVRTRISYFAYNPRISPSWDERSTTNGEPASLLPEGGSLTRTNSFCGDRLLCVPWRRYPFSPLISQHSAAPPTDHLNDNDAVDPGRGEALAAPSFVGCRMAIQLKHSSMSSVLSYSA</sequence>
<dbReference type="InParanoid" id="B0DW25"/>
<accession>B0DW25</accession>
<dbReference type="Proteomes" id="UP000001194">
    <property type="component" value="Unassembled WGS sequence"/>
</dbReference>
<evidence type="ECO:0000313" key="2">
    <source>
        <dbReference type="Proteomes" id="UP000001194"/>
    </source>
</evidence>
<name>B0DW25_LACBS</name>
<dbReference type="AlphaFoldDB" id="B0DW25"/>